<name>A0A8X7UFV7_BRACI</name>
<dbReference type="EMBL" id="JAAMPC010000012">
    <property type="protein sequence ID" value="KAG2278160.1"/>
    <property type="molecule type" value="Genomic_DNA"/>
</dbReference>
<feature type="domain" description="Reverse transcriptase zinc-binding" evidence="1">
    <location>
        <begin position="90"/>
        <end position="168"/>
    </location>
</feature>
<sequence>MAVQPLLKSGIRKSIGTGHNTLVWADPWLPTTPARPAIPCGPSFNPSLKILDRLRELVRPSDIPLIKSLRPTRTPRASIYCWNLTKSGIYSVKSGYELAMTTAETSEPAQTTKKIQYFIWQAITDCVLVCNALSNRHCGNDRTCPRCGADEETTNHCLFECPPSVQAWALADIPHAPGSFPCNSIYSNLDYVLWRARERGIPDNLLAPVPWVIWYIWKARNDKAFNGKDTTPLETIQLAKSEAESWRIAQIIDKPDEEDDGDASWHKDDTRFSGGMVLTTEDGMTTYGSFASNQVLTLLHVEFQTLLWAM</sequence>
<comment type="caution">
    <text evidence="2">The sequence shown here is derived from an EMBL/GenBank/DDBJ whole genome shotgun (WGS) entry which is preliminary data.</text>
</comment>
<dbReference type="AlphaFoldDB" id="A0A8X7UFV7"/>
<reference evidence="2 3" key="1">
    <citation type="submission" date="2020-02" db="EMBL/GenBank/DDBJ databases">
        <authorList>
            <person name="Ma Q."/>
            <person name="Huang Y."/>
            <person name="Song X."/>
            <person name="Pei D."/>
        </authorList>
    </citation>
    <scope>NUCLEOTIDE SEQUENCE [LARGE SCALE GENOMIC DNA]</scope>
    <source>
        <strain evidence="2">Sxm20200214</strain>
        <tissue evidence="2">Leaf</tissue>
    </source>
</reference>
<dbReference type="Pfam" id="PF13966">
    <property type="entry name" value="zf-RVT"/>
    <property type="match status" value="1"/>
</dbReference>
<dbReference type="Proteomes" id="UP000886595">
    <property type="component" value="Unassembled WGS sequence"/>
</dbReference>
<keyword evidence="3" id="KW-1185">Reference proteome</keyword>
<dbReference type="OrthoDB" id="1106718at2759"/>
<evidence type="ECO:0000259" key="1">
    <source>
        <dbReference type="Pfam" id="PF13966"/>
    </source>
</evidence>
<evidence type="ECO:0000313" key="2">
    <source>
        <dbReference type="EMBL" id="KAG2278160.1"/>
    </source>
</evidence>
<protein>
    <recommendedName>
        <fullName evidence="1">Reverse transcriptase zinc-binding domain-containing protein</fullName>
    </recommendedName>
</protein>
<proteinExistence type="predicted"/>
<dbReference type="InterPro" id="IPR026960">
    <property type="entry name" value="RVT-Znf"/>
</dbReference>
<evidence type="ECO:0000313" key="3">
    <source>
        <dbReference type="Proteomes" id="UP000886595"/>
    </source>
</evidence>
<accession>A0A8X7UFV7</accession>
<organism evidence="2 3">
    <name type="scientific">Brassica carinata</name>
    <name type="common">Ethiopian mustard</name>
    <name type="synonym">Abyssinian cabbage</name>
    <dbReference type="NCBI Taxonomy" id="52824"/>
    <lineage>
        <taxon>Eukaryota</taxon>
        <taxon>Viridiplantae</taxon>
        <taxon>Streptophyta</taxon>
        <taxon>Embryophyta</taxon>
        <taxon>Tracheophyta</taxon>
        <taxon>Spermatophyta</taxon>
        <taxon>Magnoliopsida</taxon>
        <taxon>eudicotyledons</taxon>
        <taxon>Gunneridae</taxon>
        <taxon>Pentapetalae</taxon>
        <taxon>rosids</taxon>
        <taxon>malvids</taxon>
        <taxon>Brassicales</taxon>
        <taxon>Brassicaceae</taxon>
        <taxon>Brassiceae</taxon>
        <taxon>Brassica</taxon>
    </lineage>
</organism>
<gene>
    <name evidence="2" type="ORF">Bca52824_060715</name>
</gene>